<protein>
    <submittedName>
        <fullName evidence="8">Serine/threonine-protein kinase</fullName>
        <ecNumber evidence="8">2.7.11.1</ecNumber>
    </submittedName>
</protein>
<reference evidence="8 9" key="1">
    <citation type="submission" date="2020-08" db="EMBL/GenBank/DDBJ databases">
        <title>Genomic Encyclopedia of Type Strains, Phase III (KMG-III): the genomes of soil and plant-associated and newly described type strains.</title>
        <authorList>
            <person name="Whitman W."/>
        </authorList>
    </citation>
    <scope>NUCLEOTIDE SEQUENCE [LARGE SCALE GENOMIC DNA]</scope>
    <source>
        <strain evidence="8 9">CECT 8799</strain>
    </source>
</reference>
<feature type="domain" description="Protein kinase" evidence="7">
    <location>
        <begin position="13"/>
        <end position="272"/>
    </location>
</feature>
<keyword evidence="4 5" id="KW-0067">ATP-binding</keyword>
<organism evidence="8 9">
    <name type="scientific">Microbulbifer rhizosphaerae</name>
    <dbReference type="NCBI Taxonomy" id="1562603"/>
    <lineage>
        <taxon>Bacteria</taxon>
        <taxon>Pseudomonadati</taxon>
        <taxon>Pseudomonadota</taxon>
        <taxon>Gammaproteobacteria</taxon>
        <taxon>Cellvibrionales</taxon>
        <taxon>Microbulbiferaceae</taxon>
        <taxon>Microbulbifer</taxon>
    </lineage>
</organism>
<evidence type="ECO:0000256" key="6">
    <source>
        <dbReference type="SAM" id="Phobius"/>
    </source>
</evidence>
<evidence type="ECO:0000256" key="4">
    <source>
        <dbReference type="ARBA" id="ARBA00022840"/>
    </source>
</evidence>
<dbReference type="PANTHER" id="PTHR43289:SF6">
    <property type="entry name" value="SERINE_THREONINE-PROTEIN KINASE NEKL-3"/>
    <property type="match status" value="1"/>
</dbReference>
<dbReference type="SMART" id="SM00220">
    <property type="entry name" value="S_TKc"/>
    <property type="match status" value="1"/>
</dbReference>
<feature type="binding site" evidence="5">
    <location>
        <position position="42"/>
    </location>
    <ligand>
        <name>ATP</name>
        <dbReference type="ChEBI" id="CHEBI:30616"/>
    </ligand>
</feature>
<comment type="caution">
    <text evidence="8">The sequence shown here is derived from an EMBL/GenBank/DDBJ whole genome shotgun (WGS) entry which is preliminary data.</text>
</comment>
<keyword evidence="6" id="KW-0812">Transmembrane</keyword>
<keyword evidence="9" id="KW-1185">Reference proteome</keyword>
<evidence type="ECO:0000259" key="7">
    <source>
        <dbReference type="PROSITE" id="PS50011"/>
    </source>
</evidence>
<dbReference type="Gene3D" id="1.10.510.10">
    <property type="entry name" value="Transferase(Phosphotransferase) domain 1"/>
    <property type="match status" value="1"/>
</dbReference>
<dbReference type="Gene3D" id="3.30.200.20">
    <property type="entry name" value="Phosphorylase Kinase, domain 1"/>
    <property type="match status" value="1"/>
</dbReference>
<dbReference type="RefSeq" id="WP_183456499.1">
    <property type="nucleotide sequence ID" value="NZ_JACHWZ010000002.1"/>
</dbReference>
<dbReference type="InterPro" id="IPR008271">
    <property type="entry name" value="Ser/Thr_kinase_AS"/>
</dbReference>
<keyword evidence="6" id="KW-0472">Membrane</keyword>
<evidence type="ECO:0000256" key="5">
    <source>
        <dbReference type="PROSITE-ProRule" id="PRU10141"/>
    </source>
</evidence>
<dbReference type="InterPro" id="IPR011009">
    <property type="entry name" value="Kinase-like_dom_sf"/>
</dbReference>
<accession>A0A7W4Z905</accession>
<feature type="transmembrane region" description="Helical" evidence="6">
    <location>
        <begin position="309"/>
        <end position="331"/>
    </location>
</feature>
<evidence type="ECO:0000313" key="9">
    <source>
        <dbReference type="Proteomes" id="UP000535937"/>
    </source>
</evidence>
<dbReference type="GO" id="GO:0005524">
    <property type="term" value="F:ATP binding"/>
    <property type="evidence" value="ECO:0007669"/>
    <property type="project" value="UniProtKB-UniRule"/>
</dbReference>
<dbReference type="InterPro" id="IPR000719">
    <property type="entry name" value="Prot_kinase_dom"/>
</dbReference>
<keyword evidence="1 8" id="KW-0808">Transferase</keyword>
<dbReference type="Proteomes" id="UP000535937">
    <property type="component" value="Unassembled WGS sequence"/>
</dbReference>
<dbReference type="PROSITE" id="PS50011">
    <property type="entry name" value="PROTEIN_KINASE_DOM"/>
    <property type="match status" value="1"/>
</dbReference>
<dbReference type="CDD" id="cd14014">
    <property type="entry name" value="STKc_PknB_like"/>
    <property type="match status" value="1"/>
</dbReference>
<dbReference type="EC" id="2.7.11.1" evidence="8"/>
<evidence type="ECO:0000256" key="1">
    <source>
        <dbReference type="ARBA" id="ARBA00022679"/>
    </source>
</evidence>
<evidence type="ECO:0000256" key="3">
    <source>
        <dbReference type="ARBA" id="ARBA00022777"/>
    </source>
</evidence>
<dbReference type="AlphaFoldDB" id="A0A7W4Z905"/>
<dbReference type="SMART" id="SM00028">
    <property type="entry name" value="TPR"/>
    <property type="match status" value="5"/>
</dbReference>
<keyword evidence="2 5" id="KW-0547">Nucleotide-binding</keyword>
<gene>
    <name evidence="8" type="ORF">FHS09_000582</name>
</gene>
<sequence length="872" mass="97639">MPTEQPPFYIGRYLVTGRLGSGGMGVVYLATDERLGRQVAIKRLVKNPSSSSAHLRIRQEALLLAQLNHSNIVQIYDVVEERNDVALVMEYVDGCSLTYWQRERKPGLIQKVRLLKQICSGLSRAHSIGIIHRDLKADNILIDSDNTAKIGDFGIAKNWRETSDLTREQHIAGSWGAMSPEQAQGKPLDNRSDLFSLGVLAYQLLCEQNPFGDCESPYVLVDRIVNSQHPPASKLNPELPGALSQLLDRLLAKDQAQRPLNAASVAAELEAIAASLENRRSGFSGSRTVTITAEDFHRRRQRKPATGRAWIGIAAAVAGLLLTAAALALLLPKISSTSEGKYIALVSPATMPEQSREARLLVQSALNAIKHGLSNRDGLYLVPYSESQALRGQPLERQAQALNAQLLLNPDFSCGPTLCDLSLELIDSEGLFVVAHRSLSLNLNGIKGGFEQTLQQVNYLLPKFPPRDRDPNLSIGEEDYRRYLELETNSFDYRTAEVTEETLDALEELREKAPLFPPIYELYGKLAYDHRYTNRNTDSIERLDKFLAKAPGQIAGTTEVLGARLFLANARYDWQEAGQVLAQLKMIMPDPARYYYMEAVYHHLRGDYDHALNAVDKALAMRTSITHLMQKALTLSYAGDMAAAIPYLQQILEIDGDYTDATSLLAANELDMGRTGETIRLLGTVSPDRLSALDLYNLCTAHYLEKNYVEADHCFDELYIALPSDVEPLLYRAEIARELQQPEKARQLSERVVELNRDREGWDNQLILALAYAQLGQPERAVETLFKIRRDAPDDIYVNHIRAQIYITTEDLVSTKAHIRKTLELGQSPIWYHTSRFAKVCTHSGFADLYKEYPALCPEGIQNTQIARQQKI</sequence>
<dbReference type="InterPro" id="IPR011990">
    <property type="entry name" value="TPR-like_helical_dom_sf"/>
</dbReference>
<dbReference type="PROSITE" id="PS00107">
    <property type="entry name" value="PROTEIN_KINASE_ATP"/>
    <property type="match status" value="1"/>
</dbReference>
<dbReference type="InterPro" id="IPR017441">
    <property type="entry name" value="Protein_kinase_ATP_BS"/>
</dbReference>
<dbReference type="SUPFAM" id="SSF56112">
    <property type="entry name" value="Protein kinase-like (PK-like)"/>
    <property type="match status" value="1"/>
</dbReference>
<dbReference type="SUPFAM" id="SSF48452">
    <property type="entry name" value="TPR-like"/>
    <property type="match status" value="2"/>
</dbReference>
<evidence type="ECO:0000256" key="2">
    <source>
        <dbReference type="ARBA" id="ARBA00022741"/>
    </source>
</evidence>
<dbReference type="Pfam" id="PF13181">
    <property type="entry name" value="TPR_8"/>
    <property type="match status" value="1"/>
</dbReference>
<dbReference type="InterPro" id="IPR019734">
    <property type="entry name" value="TPR_rpt"/>
</dbReference>
<dbReference type="Gene3D" id="1.25.40.10">
    <property type="entry name" value="Tetratricopeptide repeat domain"/>
    <property type="match status" value="2"/>
</dbReference>
<keyword evidence="3 8" id="KW-0418">Kinase</keyword>
<dbReference type="Pfam" id="PF00069">
    <property type="entry name" value="Pkinase"/>
    <property type="match status" value="1"/>
</dbReference>
<keyword evidence="6" id="KW-1133">Transmembrane helix</keyword>
<evidence type="ECO:0000313" key="8">
    <source>
        <dbReference type="EMBL" id="MBB3059774.1"/>
    </source>
</evidence>
<dbReference type="EMBL" id="JACHWZ010000002">
    <property type="protein sequence ID" value="MBB3059774.1"/>
    <property type="molecule type" value="Genomic_DNA"/>
</dbReference>
<proteinExistence type="predicted"/>
<dbReference type="GO" id="GO:0004674">
    <property type="term" value="F:protein serine/threonine kinase activity"/>
    <property type="evidence" value="ECO:0007669"/>
    <property type="project" value="UniProtKB-EC"/>
</dbReference>
<dbReference type="PROSITE" id="PS00108">
    <property type="entry name" value="PROTEIN_KINASE_ST"/>
    <property type="match status" value="1"/>
</dbReference>
<name>A0A7W4Z905_9GAMM</name>
<dbReference type="PANTHER" id="PTHR43289">
    <property type="entry name" value="MITOGEN-ACTIVATED PROTEIN KINASE KINASE KINASE 20-RELATED"/>
    <property type="match status" value="1"/>
</dbReference>